<dbReference type="EC" id="2.7.7.89" evidence="7"/>
<feature type="region of interest" description="Adenylyl transferase" evidence="7">
    <location>
        <begin position="494"/>
        <end position="996"/>
    </location>
</feature>
<dbReference type="SUPFAM" id="SSF81593">
    <property type="entry name" value="Nucleotidyltransferase substrate binding subunit/domain"/>
    <property type="match status" value="2"/>
</dbReference>
<dbReference type="PANTHER" id="PTHR30621:SF0">
    <property type="entry name" value="BIFUNCTIONAL GLUTAMINE SYNTHETASE ADENYLYLTRANSFERASE_ADENYLYL-REMOVING ENZYME"/>
    <property type="match status" value="1"/>
</dbReference>
<dbReference type="GO" id="GO:0000820">
    <property type="term" value="P:regulation of glutamine family amino acid metabolic process"/>
    <property type="evidence" value="ECO:0007669"/>
    <property type="project" value="UniProtKB-UniRule"/>
</dbReference>
<keyword evidence="1 7" id="KW-0808">Transferase</keyword>
<dbReference type="STRING" id="570277.EZMO1_0471"/>
<gene>
    <name evidence="7 10" type="primary">glnE</name>
    <name evidence="10" type="ORF">EZMO1_0471</name>
</gene>
<evidence type="ECO:0000256" key="1">
    <source>
        <dbReference type="ARBA" id="ARBA00022679"/>
    </source>
</evidence>
<dbReference type="FunFam" id="1.20.120.330:FF:000005">
    <property type="entry name" value="Bifunctional glutamine synthetase adenylyltransferase/adenylyl-removing enzyme"/>
    <property type="match status" value="1"/>
</dbReference>
<sequence>MFSLQPVLVRIFVPVQQQSIGSMSFPIAISPIIAPVVNKHWQAFCAHCVEDPSGFSPDILSDPSNSSFLQQLANTWAGSDFAAEQCIKHPELVYQWLSTPDLLSRFDPELHHIQLSEIVADIHSEAELMKALRLYRNREMVRIIWRDLNRTASLQQTTADLSAMADACVDQALHWLYRDCCKGFGTPMGSDPGQEPEPQQMVILGMGKHGAHELNLSSDIDLIFTYPHKGETVGGRRSFDNQEFFTRLGQRLIKVIDSKTADGFVFRVDMRLRPYGSSGALAMSFSAMEQYYQDQGRDWERYAMIKARPVAGDVSAGEQLLQTLKPFTFRRYIDFGAITALRDMKKLIQREVKRKGMETNIKLGHGGIREIEFIAQSFQLIHGGRDRSLQRKALLDVLDVLRTSDYLPEQACLELRDAYIYLRDLEHAIQALKDQQTQNLPDFEEPQNRVAYSMGHPDWVTLIKVLDEHKARVVHHFDHVIADPDEQDDDQPTPSESWKMLWDGELSVDDEISLLETKGFSDVKTVHNRLLALRDGKAITRVRRQSRERLDTFIPILMEQVLTTEAPDVCLLRLVPLVESVLRRTAYLVLLMENPAALDHLCRLCTASPWIAEQITRHPALLDEFLNVGNLYNPPKQAELADELRQQLAHIPEDDLESQMEVLRHFKMAHVLRVAAAQTAGTLPLMKESDYLTWIAEVLLEQVVDIAWRNLIERHGRPANRDGDPCNPGFIVIGYGKLGGIELGPGSDLDLVFVHDGADNKETDGERPLDSGTFFTRLGQRIIHILTTQTTSGSLYEADMRLRPSGSSGLLVSSIAAFEKYQLNDAWIWEHQALVRARAVAGDKHLTARFETLRKKILCQSRDKASLQKEVSDMRIKMREHLGSSKNDADGNPLFHLKHDKGGIVDIEFLMQYAVLAYSHDHPGITRYTDNIRISESLEHSNIISHEQGKQLREAYKFLRKASHSRAFLNERSFIKPDLVEPFRSQVGNLWQEWME</sequence>
<dbReference type="HAMAP" id="MF_00802">
    <property type="entry name" value="GlnE"/>
    <property type="match status" value="1"/>
</dbReference>
<evidence type="ECO:0000259" key="9">
    <source>
        <dbReference type="Pfam" id="PF08335"/>
    </source>
</evidence>
<evidence type="ECO:0000313" key="10">
    <source>
        <dbReference type="EMBL" id="AMO54722.1"/>
    </source>
</evidence>
<keyword evidence="4 7" id="KW-0067">ATP-binding</keyword>
<dbReference type="InterPro" id="IPR023057">
    <property type="entry name" value="GlnE"/>
</dbReference>
<dbReference type="GO" id="GO:0005524">
    <property type="term" value="F:ATP binding"/>
    <property type="evidence" value="ECO:0007669"/>
    <property type="project" value="UniProtKB-UniRule"/>
</dbReference>
<dbReference type="Gene3D" id="3.30.460.10">
    <property type="entry name" value="Beta Polymerase, domain 2"/>
    <property type="match status" value="2"/>
</dbReference>
<dbReference type="Proteomes" id="UP000071065">
    <property type="component" value="Chromosome"/>
</dbReference>
<feature type="domain" description="PII-uridylyltransferase/Glutamine-synthetase adenylyltransferase" evidence="9">
    <location>
        <begin position="875"/>
        <end position="964"/>
    </location>
</feature>
<dbReference type="NCBIfam" id="NF008292">
    <property type="entry name" value="PRK11072.1"/>
    <property type="match status" value="1"/>
</dbReference>
<protein>
    <recommendedName>
        <fullName evidence="7">Bifunctional glutamine synthetase adenylyltransferase/adenylyl-removing enzyme</fullName>
    </recommendedName>
    <alternativeName>
        <fullName evidence="7">ATP:glutamine synthetase adenylyltransferase</fullName>
    </alternativeName>
    <alternativeName>
        <fullName evidence="7">ATase</fullName>
    </alternativeName>
    <domain>
        <recommendedName>
            <fullName evidence="7">Glutamine synthetase adenylyl-L-tyrosine phosphorylase</fullName>
            <ecNumber evidence="7">2.7.7.89</ecNumber>
        </recommendedName>
        <alternativeName>
            <fullName evidence="7">Adenylyl removase</fullName>
            <shortName evidence="7">AR</shortName>
            <shortName evidence="7">AT-N</shortName>
        </alternativeName>
    </domain>
    <domain>
        <recommendedName>
            <fullName evidence="7">Glutamine synthetase adenylyl transferase</fullName>
            <ecNumber evidence="7">2.7.7.42</ecNumber>
        </recommendedName>
        <alternativeName>
            <fullName evidence="7">Adenylyl transferase</fullName>
            <shortName evidence="7">AT</shortName>
            <shortName evidence="7">AT-C</shortName>
        </alternativeName>
    </domain>
</protein>
<dbReference type="PATRIC" id="fig|570277.3.peg.500"/>
<dbReference type="Gene3D" id="1.20.120.330">
    <property type="entry name" value="Nucleotidyltransferases domain 2"/>
    <property type="match status" value="2"/>
</dbReference>
<evidence type="ECO:0000256" key="4">
    <source>
        <dbReference type="ARBA" id="ARBA00022840"/>
    </source>
</evidence>
<comment type="similarity">
    <text evidence="7">Belongs to the GlnE family.</text>
</comment>
<name>A0A142B7J6_9GAMM</name>
<dbReference type="InterPro" id="IPR043519">
    <property type="entry name" value="NT_sf"/>
</dbReference>
<dbReference type="Pfam" id="PF08335">
    <property type="entry name" value="GlnD_UR_UTase"/>
    <property type="match status" value="2"/>
</dbReference>
<dbReference type="SUPFAM" id="SSF81301">
    <property type="entry name" value="Nucleotidyltransferase"/>
    <property type="match status" value="2"/>
</dbReference>
<dbReference type="GO" id="GO:0005829">
    <property type="term" value="C:cytosol"/>
    <property type="evidence" value="ECO:0007669"/>
    <property type="project" value="TreeGrafter"/>
</dbReference>
<evidence type="ECO:0000256" key="6">
    <source>
        <dbReference type="ARBA" id="ARBA00023268"/>
    </source>
</evidence>
<organism evidence="10 11">
    <name type="scientific">Endozoicomonas montiporae CL-33</name>
    <dbReference type="NCBI Taxonomy" id="570277"/>
    <lineage>
        <taxon>Bacteria</taxon>
        <taxon>Pseudomonadati</taxon>
        <taxon>Pseudomonadota</taxon>
        <taxon>Gammaproteobacteria</taxon>
        <taxon>Oceanospirillales</taxon>
        <taxon>Endozoicomonadaceae</taxon>
        <taxon>Endozoicomonas</taxon>
    </lineage>
</organism>
<keyword evidence="6 7" id="KW-0511">Multifunctional enzyme</keyword>
<dbReference type="PANTHER" id="PTHR30621">
    <property type="entry name" value="GLUTAMINE SYNTHETASE ADENYLYLTRANSFERASE"/>
    <property type="match status" value="1"/>
</dbReference>
<feature type="domain" description="PII-uridylyltransferase/Glutamine-synthetase adenylyltransferase" evidence="9">
    <location>
        <begin position="342"/>
        <end position="480"/>
    </location>
</feature>
<comment type="catalytic activity">
    <reaction evidence="7">
        <text>[glutamine synthetase]-L-tyrosine + ATP = [glutamine synthetase]-O(4)-(5'-adenylyl)-L-tyrosine + diphosphate</text>
        <dbReference type="Rhea" id="RHEA:18589"/>
        <dbReference type="Rhea" id="RHEA-COMP:10660"/>
        <dbReference type="Rhea" id="RHEA-COMP:10661"/>
        <dbReference type="ChEBI" id="CHEBI:30616"/>
        <dbReference type="ChEBI" id="CHEBI:33019"/>
        <dbReference type="ChEBI" id="CHEBI:46858"/>
        <dbReference type="ChEBI" id="CHEBI:83624"/>
        <dbReference type="EC" id="2.7.7.42"/>
    </reaction>
</comment>
<dbReference type="GO" id="GO:0047388">
    <property type="term" value="F:[glutamine synthetase]-adenylyl-L-tyrosine phosphorylase activity"/>
    <property type="evidence" value="ECO:0007669"/>
    <property type="project" value="UniProtKB-EC"/>
</dbReference>
<evidence type="ECO:0000259" key="8">
    <source>
        <dbReference type="Pfam" id="PF03710"/>
    </source>
</evidence>
<evidence type="ECO:0000256" key="3">
    <source>
        <dbReference type="ARBA" id="ARBA00022741"/>
    </source>
</evidence>
<keyword evidence="5 7" id="KW-0460">Magnesium</keyword>
<dbReference type="FunFam" id="3.30.460.10:FF:000009">
    <property type="entry name" value="Bifunctional glutamine synthetase adenylyltransferase/adenylyl-removing enzyme"/>
    <property type="match status" value="2"/>
</dbReference>
<comment type="catalytic activity">
    <reaction evidence="7">
        <text>[glutamine synthetase]-O(4)-(5'-adenylyl)-L-tyrosine + phosphate = [glutamine synthetase]-L-tyrosine + ADP</text>
        <dbReference type="Rhea" id="RHEA:43716"/>
        <dbReference type="Rhea" id="RHEA-COMP:10660"/>
        <dbReference type="Rhea" id="RHEA-COMP:10661"/>
        <dbReference type="ChEBI" id="CHEBI:43474"/>
        <dbReference type="ChEBI" id="CHEBI:46858"/>
        <dbReference type="ChEBI" id="CHEBI:83624"/>
        <dbReference type="ChEBI" id="CHEBI:456216"/>
        <dbReference type="EC" id="2.7.7.89"/>
    </reaction>
</comment>
<comment type="cofactor">
    <cofactor evidence="7">
        <name>Mg(2+)</name>
        <dbReference type="ChEBI" id="CHEBI:18420"/>
    </cofactor>
</comment>
<dbReference type="CDD" id="cd05401">
    <property type="entry name" value="NT_GlnE_GlnD_like"/>
    <property type="match status" value="2"/>
</dbReference>
<reference evidence="10 11" key="1">
    <citation type="journal article" date="2016" name="Front. Microbiol.">
        <title>Genomic Insight into the Host-Endosymbiont Relationship of Endozoicomonas montiporae CL-33(T) with its Coral Host.</title>
        <authorList>
            <person name="Ding J.-Y."/>
            <person name="Shiu J.-H."/>
            <person name="Chen W.-M."/>
            <person name="Chiang Y.-R."/>
            <person name="Tang S.-L."/>
        </authorList>
    </citation>
    <scope>NUCLEOTIDE SEQUENCE [LARGE SCALE GENOMIC DNA]</scope>
    <source>
        <strain evidence="10 11">CL-33</strain>
    </source>
</reference>
<dbReference type="Gene3D" id="1.20.120.1510">
    <property type="match status" value="1"/>
</dbReference>
<dbReference type="InterPro" id="IPR013546">
    <property type="entry name" value="PII_UdlTrfase/GS_AdlTrfase"/>
</dbReference>
<dbReference type="EC" id="2.7.7.42" evidence="7"/>
<dbReference type="AlphaFoldDB" id="A0A142B7J6"/>
<dbReference type="GO" id="GO:0000287">
    <property type="term" value="F:magnesium ion binding"/>
    <property type="evidence" value="ECO:0007669"/>
    <property type="project" value="UniProtKB-UniRule"/>
</dbReference>
<evidence type="ECO:0000256" key="5">
    <source>
        <dbReference type="ARBA" id="ARBA00022842"/>
    </source>
</evidence>
<dbReference type="Pfam" id="PF03710">
    <property type="entry name" value="GlnE"/>
    <property type="match status" value="2"/>
</dbReference>
<comment type="function">
    <text evidence="7">Involved in the regulation of glutamine synthetase GlnA, a key enzyme in the process to assimilate ammonia. When cellular nitrogen levels are high, the C-terminal adenylyl transferase (AT) inactivates GlnA by covalent transfer of an adenylyl group from ATP to specific tyrosine residue of GlnA, thus reducing its activity. Conversely, when nitrogen levels are low, the N-terminal adenylyl removase (AR) activates GlnA by removing the adenylyl group by phosphorolysis, increasing its activity. The regulatory region of GlnE binds the signal transduction protein PII (GlnB) which indicates the nitrogen status of the cell.</text>
</comment>
<accession>A0A142B7J6</accession>
<dbReference type="KEGG" id="emp:EZMO1_0471"/>
<feature type="domain" description="Glutamate-ammonia ligase adenylyltransferase repeated" evidence="8">
    <location>
        <begin position="599"/>
        <end position="851"/>
    </location>
</feature>
<dbReference type="EMBL" id="CP013251">
    <property type="protein sequence ID" value="AMO54722.1"/>
    <property type="molecule type" value="Genomic_DNA"/>
</dbReference>
<keyword evidence="2 7" id="KW-0548">Nucleotidyltransferase</keyword>
<dbReference type="GO" id="GO:0008882">
    <property type="term" value="F:[glutamate-ammonia-ligase] adenylyltransferase activity"/>
    <property type="evidence" value="ECO:0007669"/>
    <property type="project" value="UniProtKB-UniRule"/>
</dbReference>
<evidence type="ECO:0000256" key="2">
    <source>
        <dbReference type="ARBA" id="ARBA00022695"/>
    </source>
</evidence>
<feature type="region of interest" description="Adenylyl removase" evidence="7">
    <location>
        <begin position="1"/>
        <end position="485"/>
    </location>
</feature>
<evidence type="ECO:0000313" key="11">
    <source>
        <dbReference type="Proteomes" id="UP000071065"/>
    </source>
</evidence>
<keyword evidence="3 7" id="KW-0547">Nucleotide-binding</keyword>
<dbReference type="InterPro" id="IPR005190">
    <property type="entry name" value="GlnE_rpt_dom"/>
</dbReference>
<feature type="domain" description="Glutamate-ammonia ligase adenylyltransferase repeated" evidence="8">
    <location>
        <begin position="69"/>
        <end position="322"/>
    </location>
</feature>
<evidence type="ECO:0000256" key="7">
    <source>
        <dbReference type="HAMAP-Rule" id="MF_00802"/>
    </source>
</evidence>
<proteinExistence type="inferred from homology"/>